<keyword evidence="1" id="KW-0472">Membrane</keyword>
<dbReference type="InterPro" id="IPR009003">
    <property type="entry name" value="Peptidase_S1_PA"/>
</dbReference>
<sequence>MNSKDARYSLFLLIGVISFSIFVVICGFWQESKYSFLELNRVNVSQNGNTYVQDFKTEAAAVTKEIGNQRQLSASAFILDKQKGWFATAAHFVGKSGKNNFKLFYNGVVYKSAPVKVSSRADVAIIKIVGDFSADNFAEPYKFSSSTHIGEKVFIRGFHLHPITLWTNKKLTGILRNYYEEGDNYEIVFDDLSAFVVRVDAVLNLPATPDRIEASNLSAKSCIELRTEEDHQYSFGGLSGGPIVNMKNELVGIVFSSNPNSGYFIDLKKRKLTYVSSDVLYAVPAQELKNLKLSWLLN</sequence>
<gene>
    <name evidence="2" type="ORF">UU83_C0008G0009</name>
</gene>
<protein>
    <recommendedName>
        <fullName evidence="4">Peptidase S1 and S6 chymotrypsin/Hap</fullName>
    </recommendedName>
</protein>
<keyword evidence="1" id="KW-0812">Transmembrane</keyword>
<dbReference type="AlphaFoldDB" id="A0A0G0XJX2"/>
<dbReference type="InterPro" id="IPR043504">
    <property type="entry name" value="Peptidase_S1_PA_chymotrypsin"/>
</dbReference>
<dbReference type="SUPFAM" id="SSF50494">
    <property type="entry name" value="Trypsin-like serine proteases"/>
    <property type="match status" value="1"/>
</dbReference>
<comment type="caution">
    <text evidence="2">The sequence shown here is derived from an EMBL/GenBank/DDBJ whole genome shotgun (WGS) entry which is preliminary data.</text>
</comment>
<evidence type="ECO:0000313" key="2">
    <source>
        <dbReference type="EMBL" id="KKS25179.1"/>
    </source>
</evidence>
<name>A0A0G0XJX2_9BACT</name>
<proteinExistence type="predicted"/>
<evidence type="ECO:0000313" key="3">
    <source>
        <dbReference type="Proteomes" id="UP000033856"/>
    </source>
</evidence>
<reference evidence="2 3" key="1">
    <citation type="journal article" date="2015" name="Nature">
        <title>rRNA introns, odd ribosomes, and small enigmatic genomes across a large radiation of phyla.</title>
        <authorList>
            <person name="Brown C.T."/>
            <person name="Hug L.A."/>
            <person name="Thomas B.C."/>
            <person name="Sharon I."/>
            <person name="Castelle C.J."/>
            <person name="Singh A."/>
            <person name="Wilkins M.J."/>
            <person name="Williams K.H."/>
            <person name="Banfield J.F."/>
        </authorList>
    </citation>
    <scope>NUCLEOTIDE SEQUENCE [LARGE SCALE GENOMIC DNA]</scope>
</reference>
<organism evidence="2 3">
    <name type="scientific">Candidatus Jorgensenbacteria bacterium GW2011_GWF2_41_8</name>
    <dbReference type="NCBI Taxonomy" id="1618667"/>
    <lineage>
        <taxon>Bacteria</taxon>
        <taxon>Candidatus Joergenseniibacteriota</taxon>
    </lineage>
</organism>
<keyword evidence="1" id="KW-1133">Transmembrane helix</keyword>
<dbReference type="EMBL" id="LCCD01000008">
    <property type="protein sequence ID" value="KKS25179.1"/>
    <property type="molecule type" value="Genomic_DNA"/>
</dbReference>
<evidence type="ECO:0008006" key="4">
    <source>
        <dbReference type="Google" id="ProtNLM"/>
    </source>
</evidence>
<feature type="transmembrane region" description="Helical" evidence="1">
    <location>
        <begin position="6"/>
        <end position="29"/>
    </location>
</feature>
<accession>A0A0G0XJX2</accession>
<evidence type="ECO:0000256" key="1">
    <source>
        <dbReference type="SAM" id="Phobius"/>
    </source>
</evidence>
<dbReference type="Gene3D" id="2.40.10.10">
    <property type="entry name" value="Trypsin-like serine proteases"/>
    <property type="match status" value="2"/>
</dbReference>
<dbReference type="Proteomes" id="UP000033856">
    <property type="component" value="Unassembled WGS sequence"/>
</dbReference>
<dbReference type="Pfam" id="PF13365">
    <property type="entry name" value="Trypsin_2"/>
    <property type="match status" value="1"/>
</dbReference>